<keyword evidence="1" id="KW-1133">Transmembrane helix</keyword>
<reference evidence="2 3" key="1">
    <citation type="submission" date="2015-02" db="EMBL/GenBank/DDBJ databases">
        <title>Improved understanding of the partial-nitritation anammox process through 23 genomes representing the majority of the microbial community.</title>
        <authorList>
            <person name="Speth D.R."/>
            <person name="In T Zandt M."/>
            <person name="Guerrero Cruz S."/>
            <person name="Jetten M.S."/>
            <person name="Dutilh B.E."/>
        </authorList>
    </citation>
    <scope>NUCLEOTIDE SEQUENCE [LARGE SCALE GENOMIC DNA]</scope>
    <source>
        <strain evidence="2">OLB20</strain>
    </source>
</reference>
<feature type="transmembrane region" description="Helical" evidence="1">
    <location>
        <begin position="12"/>
        <end position="35"/>
    </location>
</feature>
<dbReference type="AlphaFoldDB" id="A0A136M0J4"/>
<dbReference type="InterPro" id="IPR007497">
    <property type="entry name" value="SIMPL/DUF541"/>
</dbReference>
<dbReference type="PANTHER" id="PTHR34387:SF2">
    <property type="entry name" value="SLR1258 PROTEIN"/>
    <property type="match status" value="1"/>
</dbReference>
<gene>
    <name evidence="2" type="ORF">TR69_WS6001000300</name>
</gene>
<dbReference type="EMBL" id="JYNZ01000002">
    <property type="protein sequence ID" value="KXK27424.1"/>
    <property type="molecule type" value="Genomic_DNA"/>
</dbReference>
<name>A0A136M0J4_9BACT</name>
<dbReference type="Pfam" id="PF04402">
    <property type="entry name" value="SIMPL"/>
    <property type="match status" value="1"/>
</dbReference>
<evidence type="ECO:0000313" key="3">
    <source>
        <dbReference type="Proteomes" id="UP000070457"/>
    </source>
</evidence>
<dbReference type="GO" id="GO:0006974">
    <property type="term" value="P:DNA damage response"/>
    <property type="evidence" value="ECO:0007669"/>
    <property type="project" value="TreeGrafter"/>
</dbReference>
<dbReference type="InterPro" id="IPR052022">
    <property type="entry name" value="26kDa_periplasmic_antigen"/>
</dbReference>
<dbReference type="PATRIC" id="fig|1617426.3.peg.296"/>
<dbReference type="STRING" id="1617426.TR69_WS6001000300"/>
<protein>
    <submittedName>
        <fullName evidence="2">26 kDa periplasmic immunogenic protein</fullName>
    </submittedName>
</protein>
<keyword evidence="1" id="KW-0472">Membrane</keyword>
<sequence length="256" mass="28430">MPHYVREYLKTVFTFATKAMFVFFLVLILVMLAFAQLFRQSQQLQDPQHYRVQGTAERKVTPDTIYLTVGTRVEGSDIVAIQTEANNKINAAVKAIENLGIPKENIRTSEYALNPEYDREGRDITGYSVNIEVRVTVEDATLEENKAGDVIKVASGNGLNEVRSLSYEVSNREEILEELKLEAIEDAKGKKDAVADAAGLRLGDLKSVEEGYYYPYYDNFGRAETVSDGAAAAPSVQISPGQSELSITVTLVYEIL</sequence>
<keyword evidence="1" id="KW-0812">Transmembrane</keyword>
<dbReference type="Proteomes" id="UP000070457">
    <property type="component" value="Unassembled WGS sequence"/>
</dbReference>
<accession>A0A136M0J4</accession>
<proteinExistence type="predicted"/>
<organism evidence="2 3">
    <name type="scientific">candidate division WS6 bacterium OLB20</name>
    <dbReference type="NCBI Taxonomy" id="1617426"/>
    <lineage>
        <taxon>Bacteria</taxon>
        <taxon>Candidatus Dojkabacteria</taxon>
    </lineage>
</organism>
<dbReference type="PANTHER" id="PTHR34387">
    <property type="entry name" value="SLR1258 PROTEIN"/>
    <property type="match status" value="1"/>
</dbReference>
<dbReference type="Gene3D" id="3.30.70.2970">
    <property type="entry name" value="Protein of unknown function (DUF541), domain 2"/>
    <property type="match status" value="1"/>
</dbReference>
<comment type="caution">
    <text evidence="2">The sequence shown here is derived from an EMBL/GenBank/DDBJ whole genome shotgun (WGS) entry which is preliminary data.</text>
</comment>
<evidence type="ECO:0000313" key="2">
    <source>
        <dbReference type="EMBL" id="KXK27424.1"/>
    </source>
</evidence>
<evidence type="ECO:0000256" key="1">
    <source>
        <dbReference type="SAM" id="Phobius"/>
    </source>
</evidence>
<dbReference type="Gene3D" id="3.30.110.170">
    <property type="entry name" value="Protein of unknown function (DUF541), domain 1"/>
    <property type="match status" value="1"/>
</dbReference>